<evidence type="ECO:0000313" key="1">
    <source>
        <dbReference type="EMBL" id="CAG4884023.1"/>
    </source>
</evidence>
<accession>A0A916J5V7</accession>
<keyword evidence="2" id="KW-1185">Reference proteome</keyword>
<reference evidence="1" key="1">
    <citation type="submission" date="2021-04" db="EMBL/GenBank/DDBJ databases">
        <authorList>
            <person name="Hornung B."/>
        </authorList>
    </citation>
    <scope>NUCLEOTIDE SEQUENCE</scope>
    <source>
        <strain evidence="1">G5G6</strain>
    </source>
</reference>
<proteinExistence type="predicted"/>
<sequence length="280" mass="31912">MPAESRNPYVESDGTPKLRRSVVAFIDILGYMDLVKSTTSNDRQALLARLHKALNLSRQQVDPNHSDDTLQKLRDKDFSAFRAFTDNIVIGQPIRYDGEIELGSVFDSVSYFQMLMTMEGFFVRGAIAIGDLYMDDIAVFGAGLIEAYEAETTLARDPRIVLSPSAQVAVNRHLEYYGRGAHAPQNRDLLRDSDGQYFVNYLDTLIPEDGYFYEQELAAHKARIEEKLVLLRSRPSVWTKYLWAANYHNYWCDQNSCVDSSMKIDTENFQLMPARLVPDA</sequence>
<dbReference type="AlphaFoldDB" id="A0A916J5V7"/>
<gene>
    <name evidence="1" type="ORF">GTOL_11906</name>
</gene>
<dbReference type="EMBL" id="CAJQUM010000001">
    <property type="protein sequence ID" value="CAG4884023.1"/>
    <property type="molecule type" value="Genomic_DNA"/>
</dbReference>
<name>A0A916J5V7_9PROT</name>
<evidence type="ECO:0000313" key="2">
    <source>
        <dbReference type="Proteomes" id="UP000742786"/>
    </source>
</evidence>
<dbReference type="Proteomes" id="UP000742786">
    <property type="component" value="Unassembled WGS sequence"/>
</dbReference>
<protein>
    <submittedName>
        <fullName evidence="1">Uncharacterized protein</fullName>
    </submittedName>
</protein>
<organism evidence="1 2">
    <name type="scientific">Georgfuchsia toluolica</name>
    <dbReference type="NCBI Taxonomy" id="424218"/>
    <lineage>
        <taxon>Bacteria</taxon>
        <taxon>Pseudomonadati</taxon>
        <taxon>Pseudomonadota</taxon>
        <taxon>Betaproteobacteria</taxon>
        <taxon>Nitrosomonadales</taxon>
        <taxon>Sterolibacteriaceae</taxon>
        <taxon>Georgfuchsia</taxon>
    </lineage>
</organism>
<comment type="caution">
    <text evidence="1">The sequence shown here is derived from an EMBL/GenBank/DDBJ whole genome shotgun (WGS) entry which is preliminary data.</text>
</comment>